<name>A0ABU3SX46_9ALTE</name>
<dbReference type="Proteomes" id="UP001247805">
    <property type="component" value="Unassembled WGS sequence"/>
</dbReference>
<dbReference type="RefSeq" id="WP_316026169.1">
    <property type="nucleotide sequence ID" value="NZ_JAWDIO010000002.1"/>
</dbReference>
<protein>
    <submittedName>
        <fullName evidence="1">Uncharacterized protein</fullName>
    </submittedName>
</protein>
<proteinExistence type="predicted"/>
<keyword evidence="2" id="KW-1185">Reference proteome</keyword>
<dbReference type="EMBL" id="JAWDIO010000002">
    <property type="protein sequence ID" value="MDU0354579.1"/>
    <property type="molecule type" value="Genomic_DNA"/>
</dbReference>
<evidence type="ECO:0000313" key="1">
    <source>
        <dbReference type="EMBL" id="MDU0354579.1"/>
    </source>
</evidence>
<evidence type="ECO:0000313" key="2">
    <source>
        <dbReference type="Proteomes" id="UP001247805"/>
    </source>
</evidence>
<gene>
    <name evidence="1" type="ORF">RS130_12180</name>
</gene>
<comment type="caution">
    <text evidence="1">The sequence shown here is derived from an EMBL/GenBank/DDBJ whole genome shotgun (WGS) entry which is preliminary data.</text>
</comment>
<accession>A0ABU3SX46</accession>
<sequence length="66" mass="7595">MSPKTSKETVLVWQQAYQKLLSSGAKGEIFREWQQVLLNKFNIESDVEGGVFKFLNVLNNKHTHVC</sequence>
<reference evidence="1 2" key="1">
    <citation type="submission" date="2023-10" db="EMBL/GenBank/DDBJ databases">
        <title>Glaciecola aquimarina strain GGW-M5 nov., isolated from a coastal seawater.</title>
        <authorList>
            <person name="Bayburt H."/>
            <person name="Kim J.M."/>
            <person name="Choi B.J."/>
            <person name="Jeon C.O."/>
        </authorList>
    </citation>
    <scope>NUCLEOTIDE SEQUENCE [LARGE SCALE GENOMIC DNA]</scope>
    <source>
        <strain evidence="1 2">KCTC 32108</strain>
    </source>
</reference>
<organism evidence="1 2">
    <name type="scientific">Paraglaciecola aquimarina</name>
    <dbReference type="NCBI Taxonomy" id="1235557"/>
    <lineage>
        <taxon>Bacteria</taxon>
        <taxon>Pseudomonadati</taxon>
        <taxon>Pseudomonadota</taxon>
        <taxon>Gammaproteobacteria</taxon>
        <taxon>Alteromonadales</taxon>
        <taxon>Alteromonadaceae</taxon>
        <taxon>Paraglaciecola</taxon>
    </lineage>
</organism>